<evidence type="ECO:0000256" key="7">
    <source>
        <dbReference type="PROSITE-ProRule" id="PRU10141"/>
    </source>
</evidence>
<evidence type="ECO:0000256" key="4">
    <source>
        <dbReference type="ARBA" id="ARBA00022741"/>
    </source>
</evidence>
<dbReference type="GO" id="GO:0004674">
    <property type="term" value="F:protein serine/threonine kinase activity"/>
    <property type="evidence" value="ECO:0007669"/>
    <property type="project" value="UniProtKB-KW"/>
</dbReference>
<accession>A0A1G6QQQ0</accession>
<dbReference type="FunFam" id="1.10.510.10:FF:000021">
    <property type="entry name" value="Serine/threonine protein kinase"/>
    <property type="match status" value="1"/>
</dbReference>
<dbReference type="InterPro" id="IPR017441">
    <property type="entry name" value="Protein_kinase_ATP_BS"/>
</dbReference>
<evidence type="ECO:0000256" key="6">
    <source>
        <dbReference type="ARBA" id="ARBA00022840"/>
    </source>
</evidence>
<dbReference type="RefSeq" id="WP_217637210.1">
    <property type="nucleotide sequence ID" value="NZ_FMZF01000004.1"/>
</dbReference>
<feature type="region of interest" description="Disordered" evidence="8">
    <location>
        <begin position="430"/>
        <end position="463"/>
    </location>
</feature>
<dbReference type="PROSITE" id="PS00107">
    <property type="entry name" value="PROTEIN_KINASE_ATP"/>
    <property type="match status" value="1"/>
</dbReference>
<feature type="region of interest" description="Disordered" evidence="8">
    <location>
        <begin position="285"/>
        <end position="401"/>
    </location>
</feature>
<dbReference type="Pfam" id="PF00069">
    <property type="entry name" value="Pkinase"/>
    <property type="match status" value="1"/>
</dbReference>
<dbReference type="PANTHER" id="PTHR43289:SF6">
    <property type="entry name" value="SERINE_THREONINE-PROTEIN KINASE NEKL-3"/>
    <property type="match status" value="1"/>
</dbReference>
<keyword evidence="3" id="KW-0808">Transferase</keyword>
<keyword evidence="5 11" id="KW-0418">Kinase</keyword>
<dbReference type="GO" id="GO:0005524">
    <property type="term" value="F:ATP binding"/>
    <property type="evidence" value="ECO:0007669"/>
    <property type="project" value="UniProtKB-UniRule"/>
</dbReference>
<feature type="binding site" evidence="7">
    <location>
        <position position="38"/>
    </location>
    <ligand>
        <name>ATP</name>
        <dbReference type="ChEBI" id="CHEBI:30616"/>
    </ligand>
</feature>
<dbReference type="PROSITE" id="PS00108">
    <property type="entry name" value="PROTEIN_KINASE_ST"/>
    <property type="match status" value="1"/>
</dbReference>
<name>A0A1G6QQQ0_9ACTN</name>
<dbReference type="SMART" id="SM00220">
    <property type="entry name" value="S_TKc"/>
    <property type="match status" value="1"/>
</dbReference>
<evidence type="ECO:0000259" key="10">
    <source>
        <dbReference type="PROSITE" id="PS50011"/>
    </source>
</evidence>
<keyword evidence="12" id="KW-1185">Reference proteome</keyword>
<evidence type="ECO:0000256" key="3">
    <source>
        <dbReference type="ARBA" id="ARBA00022679"/>
    </source>
</evidence>
<dbReference type="AlphaFoldDB" id="A0A1G6QQQ0"/>
<evidence type="ECO:0000256" key="8">
    <source>
        <dbReference type="SAM" id="MobiDB-lite"/>
    </source>
</evidence>
<dbReference type="Proteomes" id="UP000199416">
    <property type="component" value="Unassembled WGS sequence"/>
</dbReference>
<keyword evidence="2 11" id="KW-0723">Serine/threonine-protein kinase</keyword>
<organism evidence="11 12">
    <name type="scientific">Geodermatophilus telluris</name>
    <dbReference type="NCBI Taxonomy" id="1190417"/>
    <lineage>
        <taxon>Bacteria</taxon>
        <taxon>Bacillati</taxon>
        <taxon>Actinomycetota</taxon>
        <taxon>Actinomycetes</taxon>
        <taxon>Geodermatophilales</taxon>
        <taxon>Geodermatophilaceae</taxon>
        <taxon>Geodermatophilus</taxon>
    </lineage>
</organism>
<dbReference type="SUPFAM" id="SSF56112">
    <property type="entry name" value="Protein kinase-like (PK-like)"/>
    <property type="match status" value="1"/>
</dbReference>
<dbReference type="Gene3D" id="1.10.510.10">
    <property type="entry name" value="Transferase(Phosphotransferase) domain 1"/>
    <property type="match status" value="1"/>
</dbReference>
<dbReference type="InterPro" id="IPR011009">
    <property type="entry name" value="Kinase-like_dom_sf"/>
</dbReference>
<evidence type="ECO:0000256" key="9">
    <source>
        <dbReference type="SAM" id="Phobius"/>
    </source>
</evidence>
<dbReference type="STRING" id="1190417.SAMN05660690_3032"/>
<proteinExistence type="predicted"/>
<gene>
    <name evidence="11" type="ORF">SAMN05660690_3032</name>
</gene>
<evidence type="ECO:0000256" key="2">
    <source>
        <dbReference type="ARBA" id="ARBA00022527"/>
    </source>
</evidence>
<dbReference type="EMBL" id="FMZF01000004">
    <property type="protein sequence ID" value="SDC94025.1"/>
    <property type="molecule type" value="Genomic_DNA"/>
</dbReference>
<dbReference type="InterPro" id="IPR000719">
    <property type="entry name" value="Prot_kinase_dom"/>
</dbReference>
<feature type="compositionally biased region" description="Pro residues" evidence="8">
    <location>
        <begin position="350"/>
        <end position="391"/>
    </location>
</feature>
<dbReference type="InterPro" id="IPR008271">
    <property type="entry name" value="Ser/Thr_kinase_AS"/>
</dbReference>
<protein>
    <recommendedName>
        <fullName evidence="1">non-specific serine/threonine protein kinase</fullName>
        <ecNumber evidence="1">2.7.11.1</ecNumber>
    </recommendedName>
</protein>
<feature type="compositionally biased region" description="Low complexity" evidence="8">
    <location>
        <begin position="312"/>
        <end position="325"/>
    </location>
</feature>
<feature type="transmembrane region" description="Helical" evidence="9">
    <location>
        <begin position="408"/>
        <end position="429"/>
    </location>
</feature>
<evidence type="ECO:0000256" key="1">
    <source>
        <dbReference type="ARBA" id="ARBA00012513"/>
    </source>
</evidence>
<keyword evidence="4 7" id="KW-0547">Nucleotide-binding</keyword>
<evidence type="ECO:0000313" key="11">
    <source>
        <dbReference type="EMBL" id="SDC94025.1"/>
    </source>
</evidence>
<sequence>MELQQFGPYRLEALLGRGGMGEVWRAFDTEHDRTVALKVLAEHLAADAGYRERFRREAHLAARLNEPHIVPIHRYGEIEGRLFLDMRLVPGRDVAAVLAEGGPMSPERAVSVVSQTARALDAAHADGLVHRDVKPSNVLLTGTGDDEFVYLVDFGIARSTTDAQGPALTQTGAALGSFDYMAPERFLEKPIDRRVDVYALACVLFECLTARRPFTGDGLATLMYAHLNTTPPPPSALRPELPRALDDVVRRGLAKEPDERYATCGELAAAARAALASVGVAARPEAAPPTSVTPLLTRPQTVGFPDSGGYGSPSSPGLPAAGYGPPSAPGVSTGYRPPSYPGAPVAYGPPSHPGPPAGYGPPSDPGPPTGYPPTGYPPTGPGFPPAAPGFPPGGATAPGPRRSSRLPLVLAGVAAVVVLAVVAVIALMGRSDDSTDPPQAGGSSGPAGTSGGAGTSSGPDPEEQLRAVLPAGFDGSSCTTEGAAGDGDLAALQCGAAAQQPGPQVAFFYLYEDGDAVDAVFVSDVTGVGLSPLTDTDCPDAQGYRGYRDADEQPAGRVACWVDAEGDANLAWTQEDVAAEGHVVAPGGGQSGLADLWAWWNDADQSDFRAG</sequence>
<dbReference type="Gene3D" id="3.30.200.20">
    <property type="entry name" value="Phosphorylase Kinase, domain 1"/>
    <property type="match status" value="1"/>
</dbReference>
<dbReference type="PANTHER" id="PTHR43289">
    <property type="entry name" value="MITOGEN-ACTIVATED PROTEIN KINASE KINASE KINASE 20-RELATED"/>
    <property type="match status" value="1"/>
</dbReference>
<evidence type="ECO:0000256" key="5">
    <source>
        <dbReference type="ARBA" id="ARBA00022777"/>
    </source>
</evidence>
<dbReference type="PROSITE" id="PS50011">
    <property type="entry name" value="PROTEIN_KINASE_DOM"/>
    <property type="match status" value="1"/>
</dbReference>
<dbReference type="EC" id="2.7.11.1" evidence="1"/>
<feature type="domain" description="Protein kinase" evidence="10">
    <location>
        <begin position="9"/>
        <end position="275"/>
    </location>
</feature>
<evidence type="ECO:0000313" key="12">
    <source>
        <dbReference type="Proteomes" id="UP000199416"/>
    </source>
</evidence>
<keyword evidence="6 7" id="KW-0067">ATP-binding</keyword>
<reference evidence="12" key="1">
    <citation type="submission" date="2016-10" db="EMBL/GenBank/DDBJ databases">
        <authorList>
            <person name="Varghese N."/>
            <person name="Submissions S."/>
        </authorList>
    </citation>
    <scope>NUCLEOTIDE SEQUENCE [LARGE SCALE GENOMIC DNA]</scope>
    <source>
        <strain evidence="12">DSM 45421</strain>
    </source>
</reference>
<feature type="compositionally biased region" description="Gly residues" evidence="8">
    <location>
        <begin position="442"/>
        <end position="455"/>
    </location>
</feature>
<keyword evidence="9" id="KW-0472">Membrane</keyword>
<dbReference type="CDD" id="cd14014">
    <property type="entry name" value="STKc_PknB_like"/>
    <property type="match status" value="1"/>
</dbReference>
<keyword evidence="9" id="KW-1133">Transmembrane helix</keyword>
<keyword evidence="9" id="KW-0812">Transmembrane</keyword>
<feature type="compositionally biased region" description="Polar residues" evidence="8">
    <location>
        <begin position="290"/>
        <end position="300"/>
    </location>
</feature>